<proteinExistence type="predicted"/>
<dbReference type="EMBL" id="AMKT01000073">
    <property type="protein sequence ID" value="OXG14923.1"/>
    <property type="molecule type" value="Genomic_DNA"/>
</dbReference>
<reference evidence="2 3" key="1">
    <citation type="submission" date="2017-06" db="EMBL/GenBank/DDBJ databases">
        <title>Global population genomics of the pathogenic fungus Cryptococcus neoformans var. grubii.</title>
        <authorList>
            <person name="Cuomo C."/>
            <person name="Litvintseva A."/>
            <person name="Chen Y."/>
            <person name="Young S."/>
            <person name="Zeng Q."/>
            <person name="Chapman S."/>
            <person name="Gujja S."/>
            <person name="Saif S."/>
            <person name="Birren B."/>
        </authorList>
    </citation>
    <scope>NUCLEOTIDE SEQUENCE [LARGE SCALE GENOMIC DNA]</scope>
    <source>
        <strain evidence="2 3">Tu259-1</strain>
    </source>
</reference>
<evidence type="ECO:0000313" key="3">
    <source>
        <dbReference type="Proteomes" id="UP000199727"/>
    </source>
</evidence>
<protein>
    <recommendedName>
        <fullName evidence="1">HNH nuclease domain-containing protein</fullName>
    </recommendedName>
</protein>
<evidence type="ECO:0000313" key="2">
    <source>
        <dbReference type="EMBL" id="OXG14923.1"/>
    </source>
</evidence>
<name>A0A854Q856_CRYNE</name>
<dbReference type="Pfam" id="PF13391">
    <property type="entry name" value="HNH_2"/>
    <property type="match status" value="1"/>
</dbReference>
<dbReference type="Proteomes" id="UP000199727">
    <property type="component" value="Unassembled WGS sequence"/>
</dbReference>
<feature type="domain" description="HNH nuclease" evidence="1">
    <location>
        <begin position="140"/>
        <end position="200"/>
    </location>
</feature>
<sequence>MTTYALAQYYWNDSEVITISSYDNQIIGTFPLSFIKRGGLNTWAFVSDIVHQLVDIAGGGAIRAGDGNPVVLQEAPYAGDFVFMPHNERASISFARGPEFFRKNIAPNPDGSQSTRSNSKRSTAQQTAFRVALIARDFSCLATDAPYEECTACHIIPQSRPDVYRDILSIRYPPSLFAVSAGLLLRDDLHHAFDRLELSFYFQDGVYYLHFFVFRLEAVRELHGKALRFDRFRGKEQNRPEPRFLRWHYNQCIKARIRGFAAGMELPSTSAEAVTMTTNTSL</sequence>
<gene>
    <name evidence="2" type="ORF">C361_05631</name>
</gene>
<evidence type="ECO:0000259" key="1">
    <source>
        <dbReference type="Pfam" id="PF13391"/>
    </source>
</evidence>
<accession>A0A854Q856</accession>
<dbReference type="AlphaFoldDB" id="A0A854Q856"/>
<comment type="caution">
    <text evidence="2">The sequence shown here is derived from an EMBL/GenBank/DDBJ whole genome shotgun (WGS) entry which is preliminary data.</text>
</comment>
<dbReference type="InterPro" id="IPR003615">
    <property type="entry name" value="HNH_nuc"/>
</dbReference>
<dbReference type="OrthoDB" id="2567851at2759"/>
<organism evidence="2 3">
    <name type="scientific">Cryptococcus neoformans Tu259-1</name>
    <dbReference type="NCBI Taxonomy" id="1230072"/>
    <lineage>
        <taxon>Eukaryota</taxon>
        <taxon>Fungi</taxon>
        <taxon>Dikarya</taxon>
        <taxon>Basidiomycota</taxon>
        <taxon>Agaricomycotina</taxon>
        <taxon>Tremellomycetes</taxon>
        <taxon>Tremellales</taxon>
        <taxon>Cryptococcaceae</taxon>
        <taxon>Cryptococcus</taxon>
        <taxon>Cryptococcus neoformans species complex</taxon>
    </lineage>
</organism>